<dbReference type="AlphaFoldDB" id="A0A7J9JTQ2"/>
<evidence type="ECO:0000313" key="3">
    <source>
        <dbReference type="EMBL" id="MBA0837574.1"/>
    </source>
</evidence>
<dbReference type="CDD" id="cd01958">
    <property type="entry name" value="HPS_like"/>
    <property type="match status" value="1"/>
</dbReference>
<sequence length="100" mass="10975">MFCKQWLLLVREGYLGLEFRTIGKQLDNVNLVNVEIGSVPTEPCCSLIRGLADLEAALCICNGIRANVLGIIDINLPVSLTILLNNCGREPSVDYQCIPN</sequence>
<dbReference type="SUPFAM" id="SSF47699">
    <property type="entry name" value="Bifunctional inhibitor/lipid-transfer protein/seed storage 2S albumin"/>
    <property type="match status" value="1"/>
</dbReference>
<evidence type="ECO:0000256" key="1">
    <source>
        <dbReference type="ARBA" id="ARBA00008965"/>
    </source>
</evidence>
<dbReference type="EMBL" id="JABFAE010000009">
    <property type="protein sequence ID" value="MBA0837574.1"/>
    <property type="molecule type" value="Genomic_DNA"/>
</dbReference>
<comment type="similarity">
    <text evidence="1">Belongs to the plant LTP family. PEARLI1 subfamily.</text>
</comment>
<dbReference type="InterPro" id="IPR016140">
    <property type="entry name" value="Bifunc_inhib/LTP/seed_store"/>
</dbReference>
<dbReference type="Proteomes" id="UP000593575">
    <property type="component" value="Unassembled WGS sequence"/>
</dbReference>
<dbReference type="SMART" id="SM00499">
    <property type="entry name" value="AAI"/>
    <property type="match status" value="1"/>
</dbReference>
<name>A0A7J9JTQ2_9ROSI</name>
<dbReference type="InterPro" id="IPR036312">
    <property type="entry name" value="Bifun_inhib/LTP/seed_sf"/>
</dbReference>
<evidence type="ECO:0000259" key="2">
    <source>
        <dbReference type="SMART" id="SM00499"/>
    </source>
</evidence>
<dbReference type="Gene3D" id="1.10.110.10">
    <property type="entry name" value="Plant lipid-transfer and hydrophobic proteins"/>
    <property type="match status" value="1"/>
</dbReference>
<protein>
    <recommendedName>
        <fullName evidence="2">Bifunctional inhibitor/plant lipid transfer protein/seed storage helical domain-containing protein</fullName>
    </recommendedName>
</protein>
<evidence type="ECO:0000313" key="4">
    <source>
        <dbReference type="Proteomes" id="UP000593575"/>
    </source>
</evidence>
<dbReference type="InterPro" id="IPR027923">
    <property type="entry name" value="Hydrophob_seed_dom"/>
</dbReference>
<dbReference type="InterPro" id="IPR051636">
    <property type="entry name" value="Plant_LTP/defense-related"/>
</dbReference>
<reference evidence="3 4" key="1">
    <citation type="journal article" date="2019" name="Genome Biol. Evol.">
        <title>Insights into the evolution of the New World diploid cottons (Gossypium, subgenus Houzingenia) based on genome sequencing.</title>
        <authorList>
            <person name="Grover C.E."/>
            <person name="Arick M.A. 2nd"/>
            <person name="Thrash A."/>
            <person name="Conover J.L."/>
            <person name="Sanders W.S."/>
            <person name="Peterson D.G."/>
            <person name="Frelichowski J.E."/>
            <person name="Scheffler J.A."/>
            <person name="Scheffler B.E."/>
            <person name="Wendel J.F."/>
        </authorList>
    </citation>
    <scope>NUCLEOTIDE SEQUENCE [LARGE SCALE GENOMIC DNA]</scope>
    <source>
        <strain evidence="3">6</strain>
        <tissue evidence="3">Leaf</tissue>
    </source>
</reference>
<comment type="caution">
    <text evidence="3">The sequence shown here is derived from an EMBL/GenBank/DDBJ whole genome shotgun (WGS) entry which is preliminary data.</text>
</comment>
<dbReference type="Pfam" id="PF14547">
    <property type="entry name" value="Hydrophob_seed"/>
    <property type="match status" value="1"/>
</dbReference>
<feature type="domain" description="Bifunctional inhibitor/plant lipid transfer protein/seed storage helical" evidence="2">
    <location>
        <begin position="3"/>
        <end position="97"/>
    </location>
</feature>
<dbReference type="PANTHER" id="PTHR31731">
    <property type="match status" value="1"/>
</dbReference>
<proteinExistence type="inferred from homology"/>
<keyword evidence="4" id="KW-1185">Reference proteome</keyword>
<gene>
    <name evidence="3" type="ORF">Goarm_009720</name>
</gene>
<accession>A0A7J9JTQ2</accession>
<organism evidence="3 4">
    <name type="scientific">Gossypium armourianum</name>
    <dbReference type="NCBI Taxonomy" id="34283"/>
    <lineage>
        <taxon>Eukaryota</taxon>
        <taxon>Viridiplantae</taxon>
        <taxon>Streptophyta</taxon>
        <taxon>Embryophyta</taxon>
        <taxon>Tracheophyta</taxon>
        <taxon>Spermatophyta</taxon>
        <taxon>Magnoliopsida</taxon>
        <taxon>eudicotyledons</taxon>
        <taxon>Gunneridae</taxon>
        <taxon>Pentapetalae</taxon>
        <taxon>rosids</taxon>
        <taxon>malvids</taxon>
        <taxon>Malvales</taxon>
        <taxon>Malvaceae</taxon>
        <taxon>Malvoideae</taxon>
        <taxon>Gossypium</taxon>
    </lineage>
</organism>